<gene>
    <name evidence="3" type="ORF">CWS20_03320</name>
</gene>
<keyword evidence="2" id="KW-0472">Membrane</keyword>
<keyword evidence="4" id="KW-1185">Reference proteome</keyword>
<feature type="coiled-coil region" evidence="1">
    <location>
        <begin position="32"/>
        <end position="66"/>
    </location>
</feature>
<keyword evidence="1" id="KW-0175">Coiled coil</keyword>
<comment type="caution">
    <text evidence="3">The sequence shown here is derived from an EMBL/GenBank/DDBJ whole genome shotgun (WGS) entry which is preliminary data.</text>
</comment>
<dbReference type="Proteomes" id="UP000233343">
    <property type="component" value="Unassembled WGS sequence"/>
</dbReference>
<evidence type="ECO:0000313" key="3">
    <source>
        <dbReference type="EMBL" id="PKG30038.1"/>
    </source>
</evidence>
<keyword evidence="2" id="KW-0812">Transmembrane</keyword>
<dbReference type="AlphaFoldDB" id="A0A2N0ZKL2"/>
<accession>A0A2N0ZKL2</accession>
<evidence type="ECO:0000313" key="4">
    <source>
        <dbReference type="Proteomes" id="UP000233343"/>
    </source>
</evidence>
<evidence type="ECO:0000256" key="2">
    <source>
        <dbReference type="SAM" id="Phobius"/>
    </source>
</evidence>
<reference evidence="3 4" key="1">
    <citation type="journal article" date="2010" name="Int. J. Syst. Evol. Microbiol.">
        <title>Bacillus horneckiae sp. nov., isolated from a spacecraft-assembly clean room.</title>
        <authorList>
            <person name="Vaishampayan P."/>
            <person name="Probst A."/>
            <person name="Krishnamurthi S."/>
            <person name="Ghosh S."/>
            <person name="Osman S."/>
            <person name="McDowall A."/>
            <person name="Ruckmani A."/>
            <person name="Mayilraj S."/>
            <person name="Venkateswaran K."/>
        </authorList>
    </citation>
    <scope>NUCLEOTIDE SEQUENCE [LARGE SCALE GENOMIC DNA]</scope>
    <source>
        <strain evidence="4">1PO1SC</strain>
    </source>
</reference>
<keyword evidence="2" id="KW-1133">Transmembrane helix</keyword>
<protein>
    <recommendedName>
        <fullName evidence="5">CTP synthase</fullName>
    </recommendedName>
</protein>
<feature type="transmembrane region" description="Helical" evidence="2">
    <location>
        <begin position="7"/>
        <end position="28"/>
    </location>
</feature>
<evidence type="ECO:0000256" key="1">
    <source>
        <dbReference type="SAM" id="Coils"/>
    </source>
</evidence>
<dbReference type="InterPro" id="IPR046208">
    <property type="entry name" value="DUF6241"/>
</dbReference>
<dbReference type="EMBL" id="PISD01000008">
    <property type="protein sequence ID" value="PKG30038.1"/>
    <property type="molecule type" value="Genomic_DNA"/>
</dbReference>
<name>A0A2N0ZKL2_9BACI</name>
<sequence>MKKKKHLYKIIGGILAFAVVIGSGALWIQGINGEYEAAFAKEQEEKETLKKEIDGLKTELKKKEFESIIDEEMGEENVVHSRWIDEWKSGERPFHENLVREVIQQMSHQKVIADQKEGSIMITQERIETLIRMVEENKNGYETADQYLSILNRWKEGNFNLVDNDHNEMWRLQERWEGRATGIASEEQEKDYLVKMFGVGEERN</sequence>
<dbReference type="RefSeq" id="WP_066200354.1">
    <property type="nucleotide sequence ID" value="NZ_JAMAUX010000006.1"/>
</dbReference>
<proteinExistence type="predicted"/>
<dbReference type="Pfam" id="PF19754">
    <property type="entry name" value="DUF6241"/>
    <property type="match status" value="1"/>
</dbReference>
<evidence type="ECO:0008006" key="5">
    <source>
        <dbReference type="Google" id="ProtNLM"/>
    </source>
</evidence>
<organism evidence="3 4">
    <name type="scientific">Cytobacillus horneckiae</name>
    <dbReference type="NCBI Taxonomy" id="549687"/>
    <lineage>
        <taxon>Bacteria</taxon>
        <taxon>Bacillati</taxon>
        <taxon>Bacillota</taxon>
        <taxon>Bacilli</taxon>
        <taxon>Bacillales</taxon>
        <taxon>Bacillaceae</taxon>
        <taxon>Cytobacillus</taxon>
    </lineage>
</organism>